<protein>
    <submittedName>
        <fullName evidence="2">AsmA family protein</fullName>
    </submittedName>
</protein>
<comment type="caution">
    <text evidence="2">The sequence shown here is derived from an EMBL/GenBank/DDBJ whole genome shotgun (WGS) entry which is preliminary data.</text>
</comment>
<evidence type="ECO:0000256" key="1">
    <source>
        <dbReference type="SAM" id="MobiDB-lite"/>
    </source>
</evidence>
<dbReference type="OrthoDB" id="5657149at2"/>
<organism evidence="2 3">
    <name type="scientific">Legionella brunensis</name>
    <dbReference type="NCBI Taxonomy" id="29422"/>
    <lineage>
        <taxon>Bacteria</taxon>
        <taxon>Pseudomonadati</taxon>
        <taxon>Pseudomonadota</taxon>
        <taxon>Gammaproteobacteria</taxon>
        <taxon>Legionellales</taxon>
        <taxon>Legionellaceae</taxon>
        <taxon>Legionella</taxon>
    </lineage>
</organism>
<evidence type="ECO:0000313" key="2">
    <source>
        <dbReference type="EMBL" id="KTC77890.1"/>
    </source>
</evidence>
<gene>
    <name evidence="2" type="ORF">Lbru_2783</name>
</gene>
<dbReference type="AlphaFoldDB" id="A0A0W0S3G9"/>
<dbReference type="STRING" id="29422.Lbru_2783"/>
<evidence type="ECO:0000313" key="3">
    <source>
        <dbReference type="Proteomes" id="UP000054742"/>
    </source>
</evidence>
<feature type="region of interest" description="Disordered" evidence="1">
    <location>
        <begin position="128"/>
        <end position="147"/>
    </location>
</feature>
<dbReference type="RefSeq" id="WP_058442757.1">
    <property type="nucleotide sequence ID" value="NZ_CAAAHU010000011.1"/>
</dbReference>
<keyword evidence="3" id="KW-1185">Reference proteome</keyword>
<dbReference type="Proteomes" id="UP000054742">
    <property type="component" value="Unassembled WGS sequence"/>
</dbReference>
<dbReference type="PATRIC" id="fig|29422.6.peg.2950"/>
<feature type="compositionally biased region" description="Basic and acidic residues" evidence="1">
    <location>
        <begin position="129"/>
        <end position="147"/>
    </location>
</feature>
<name>A0A0W0S3G9_9GAMM</name>
<proteinExistence type="predicted"/>
<reference evidence="2 3" key="1">
    <citation type="submission" date="2015-11" db="EMBL/GenBank/DDBJ databases">
        <title>Genomic analysis of 38 Legionella species identifies large and diverse effector repertoires.</title>
        <authorList>
            <person name="Burstein D."/>
            <person name="Amaro F."/>
            <person name="Zusman T."/>
            <person name="Lifshitz Z."/>
            <person name="Cohen O."/>
            <person name="Gilbert J.A."/>
            <person name="Pupko T."/>
            <person name="Shuman H.A."/>
            <person name="Segal G."/>
        </authorList>
    </citation>
    <scope>NUCLEOTIDE SEQUENCE [LARGE SCALE GENOMIC DNA]</scope>
    <source>
        <strain evidence="2 3">ATCC 43878</strain>
    </source>
</reference>
<dbReference type="EMBL" id="LNXV01000034">
    <property type="protein sequence ID" value="KTC77890.1"/>
    <property type="molecule type" value="Genomic_DNA"/>
</dbReference>
<sequence length="412" mass="46365">MMTRKNNWTWGQKLLLIALIITLLLFGLNFLLTYIANRIIQSADIVGINTKTNRLNLHVKISVFPYFKLGFTGLEYSYKNKPVVMIEEASAHLSFFALFKKRLHIYDITIDKGVIDLTNFPKMTMQKESYPREHSSSEEATKQHKELPPATLKTVSENAFNIDHLELNNIRIIYATSAPPLYFEKITITRNPSDSSFIMNLDGQLAGKIISGSAGLYPQKEKFLDITFSLGQNVASIVLNDTHQMLQGNVRGSFSDPQTIEQLFLIPTETLPNELEMNFLLTNNKITVSPIKIYFPKATISANLSQEGTSPINVEVNIPMVLLTTLSSSSSMISCPIPNLMTKLLKGFNTHILFITESQNQQTTSAIKTSVSVEPSGIKFDNNLLPPGLEQILKTCFDYQLQDEDSVVIYHF</sequence>
<accession>A0A0W0S3G9</accession>